<name>A0A0E9VS48_ANGAN</name>
<accession>A0A0E9VS48</accession>
<proteinExistence type="predicted"/>
<organism evidence="1">
    <name type="scientific">Anguilla anguilla</name>
    <name type="common">European freshwater eel</name>
    <name type="synonym">Muraena anguilla</name>
    <dbReference type="NCBI Taxonomy" id="7936"/>
    <lineage>
        <taxon>Eukaryota</taxon>
        <taxon>Metazoa</taxon>
        <taxon>Chordata</taxon>
        <taxon>Craniata</taxon>
        <taxon>Vertebrata</taxon>
        <taxon>Euteleostomi</taxon>
        <taxon>Actinopterygii</taxon>
        <taxon>Neopterygii</taxon>
        <taxon>Teleostei</taxon>
        <taxon>Anguilliformes</taxon>
        <taxon>Anguillidae</taxon>
        <taxon>Anguilla</taxon>
    </lineage>
</organism>
<sequence length="53" mass="6187">MFSSKYCPLIRQNAQLSELIGSRISSAFQVLVQLRMLHHWPHVVKLFSNSFIK</sequence>
<evidence type="ECO:0000313" key="1">
    <source>
        <dbReference type="EMBL" id="JAH80881.1"/>
    </source>
</evidence>
<reference evidence="1" key="1">
    <citation type="submission" date="2014-11" db="EMBL/GenBank/DDBJ databases">
        <authorList>
            <person name="Amaro Gonzalez C."/>
        </authorList>
    </citation>
    <scope>NUCLEOTIDE SEQUENCE</scope>
</reference>
<dbReference type="EMBL" id="GBXM01027696">
    <property type="protein sequence ID" value="JAH80881.1"/>
    <property type="molecule type" value="Transcribed_RNA"/>
</dbReference>
<dbReference type="AlphaFoldDB" id="A0A0E9VS48"/>
<protein>
    <submittedName>
        <fullName evidence="1">Uncharacterized protein</fullName>
    </submittedName>
</protein>
<reference evidence="1" key="2">
    <citation type="journal article" date="2015" name="Fish Shellfish Immunol.">
        <title>Early steps in the European eel (Anguilla anguilla)-Vibrio vulnificus interaction in the gills: Role of the RtxA13 toxin.</title>
        <authorList>
            <person name="Callol A."/>
            <person name="Pajuelo D."/>
            <person name="Ebbesson L."/>
            <person name="Teles M."/>
            <person name="MacKenzie S."/>
            <person name="Amaro C."/>
        </authorList>
    </citation>
    <scope>NUCLEOTIDE SEQUENCE</scope>
</reference>